<dbReference type="RefSeq" id="WP_049669104.1">
    <property type="nucleotide sequence ID" value="NZ_LFXJ01000013.1"/>
</dbReference>
<accession>A0A0K9F2E2</accession>
<keyword evidence="2" id="KW-0963">Cytoplasm</keyword>
<dbReference type="GO" id="GO:0034599">
    <property type="term" value="P:cellular response to oxidative stress"/>
    <property type="evidence" value="ECO:0007669"/>
    <property type="project" value="InterPro"/>
</dbReference>
<dbReference type="InterPro" id="IPR033877">
    <property type="entry name" value="Frm2/Hbn1"/>
</dbReference>
<organism evidence="5 6">
    <name type="scientific">Lysinibacillus xylanilyticus</name>
    <dbReference type="NCBI Taxonomy" id="582475"/>
    <lineage>
        <taxon>Bacteria</taxon>
        <taxon>Bacillati</taxon>
        <taxon>Bacillota</taxon>
        <taxon>Bacilli</taxon>
        <taxon>Bacillales</taxon>
        <taxon>Bacillaceae</taxon>
        <taxon>Lysinibacillus</taxon>
    </lineage>
</organism>
<feature type="domain" description="Nitroreductase" evidence="4">
    <location>
        <begin position="13"/>
        <end position="179"/>
    </location>
</feature>
<dbReference type="GO" id="GO:0016491">
    <property type="term" value="F:oxidoreductase activity"/>
    <property type="evidence" value="ECO:0007669"/>
    <property type="project" value="UniProtKB-KW"/>
</dbReference>
<gene>
    <name evidence="5" type="ORF">ACZ11_24290</name>
</gene>
<dbReference type="InterPro" id="IPR000415">
    <property type="entry name" value="Nitroreductase-like"/>
</dbReference>
<comment type="caution">
    <text evidence="5">The sequence shown here is derived from an EMBL/GenBank/DDBJ whole genome shotgun (WGS) entry which is preliminary data.</text>
</comment>
<dbReference type="CDD" id="cd02140">
    <property type="entry name" value="Frm2-like"/>
    <property type="match status" value="1"/>
</dbReference>
<dbReference type="OrthoDB" id="9810617at2"/>
<evidence type="ECO:0000313" key="6">
    <source>
        <dbReference type="Proteomes" id="UP000037326"/>
    </source>
</evidence>
<dbReference type="EMBL" id="LFXJ01000013">
    <property type="protein sequence ID" value="KMY28346.1"/>
    <property type="molecule type" value="Genomic_DNA"/>
</dbReference>
<dbReference type="Proteomes" id="UP000037326">
    <property type="component" value="Unassembled WGS sequence"/>
</dbReference>
<evidence type="ECO:0000256" key="2">
    <source>
        <dbReference type="ARBA" id="ARBA00022490"/>
    </source>
</evidence>
<proteinExistence type="predicted"/>
<dbReference type="PANTHER" id="PTHR43035:SF1">
    <property type="entry name" value="FATTY ACID REPRESSION MUTANT PROTEIN 2-RELATED"/>
    <property type="match status" value="1"/>
</dbReference>
<dbReference type="Gene3D" id="3.40.109.10">
    <property type="entry name" value="NADH Oxidase"/>
    <property type="match status" value="1"/>
</dbReference>
<evidence type="ECO:0000313" key="5">
    <source>
        <dbReference type="EMBL" id="KMY28346.1"/>
    </source>
</evidence>
<dbReference type="GeneID" id="96601315"/>
<dbReference type="GO" id="GO:0005737">
    <property type="term" value="C:cytoplasm"/>
    <property type="evidence" value="ECO:0007669"/>
    <property type="project" value="UniProtKB-SubCell"/>
</dbReference>
<evidence type="ECO:0000259" key="4">
    <source>
        <dbReference type="Pfam" id="PF00881"/>
    </source>
</evidence>
<dbReference type="FunFam" id="3.40.109.10:FF:000001">
    <property type="entry name" value="Nitroreductase family"/>
    <property type="match status" value="1"/>
</dbReference>
<keyword evidence="3" id="KW-0560">Oxidoreductase</keyword>
<dbReference type="InterPro" id="IPR029479">
    <property type="entry name" value="Nitroreductase"/>
</dbReference>
<reference evidence="6" key="1">
    <citation type="submission" date="2015-07" db="EMBL/GenBank/DDBJ databases">
        <authorList>
            <consortium name="Consortium for Microbial Forensics and Genomics (microFORGE)"/>
            <person name="Knight B.M."/>
            <person name="Roberts D.P."/>
            <person name="Lin D."/>
            <person name="Hari K."/>
            <person name="Fletcher J."/>
            <person name="Melcher U."/>
            <person name="Blagden T."/>
            <person name="Winegar R.A."/>
        </authorList>
    </citation>
    <scope>NUCLEOTIDE SEQUENCE [LARGE SCALE GENOMIC DNA]</scope>
    <source>
        <strain evidence="6">DSM 23493</strain>
    </source>
</reference>
<comment type="subcellular location">
    <subcellularLocation>
        <location evidence="1">Cytoplasm</location>
    </subcellularLocation>
</comment>
<sequence length="200" mass="22969">MSVTTTNLKEAIINRRSIRKVKKNAAITKEKIEELLKISVHAPSSFNMQSGRLVVLMDNEHEKFWDIVKETLRSRVPAENFAATEERLQGFKEGVGTILFFENQATIKQMQENAPSYKEQFPFWSHQGNAMLQYATWMSLTTEGIGASIQHYNPIIDEEVKQTWNIPAEWSLVAQMPFGEPNEQPGEKTSLPFEDVVKFY</sequence>
<dbReference type="PATRIC" id="fig|582475.4.peg.4831"/>
<dbReference type="AlphaFoldDB" id="A0A0K9F2E2"/>
<evidence type="ECO:0000256" key="3">
    <source>
        <dbReference type="ARBA" id="ARBA00023002"/>
    </source>
</evidence>
<dbReference type="Pfam" id="PF00881">
    <property type="entry name" value="Nitroreductase"/>
    <property type="match status" value="1"/>
</dbReference>
<protein>
    <submittedName>
        <fullName evidence="5">Nitroreductase</fullName>
    </submittedName>
</protein>
<dbReference type="PANTHER" id="PTHR43035">
    <property type="entry name" value="FATTY ACID REPRESSION MUTANT PROTEIN 2-RELATED"/>
    <property type="match status" value="1"/>
</dbReference>
<name>A0A0K9F2E2_9BACI</name>
<evidence type="ECO:0000256" key="1">
    <source>
        <dbReference type="ARBA" id="ARBA00004496"/>
    </source>
</evidence>
<dbReference type="SUPFAM" id="SSF55469">
    <property type="entry name" value="FMN-dependent nitroreductase-like"/>
    <property type="match status" value="1"/>
</dbReference>